<dbReference type="SUPFAM" id="SSF52113">
    <property type="entry name" value="BRCT domain"/>
    <property type="match status" value="2"/>
</dbReference>
<feature type="transmembrane region" description="Helical" evidence="3">
    <location>
        <begin position="1917"/>
        <end position="1938"/>
    </location>
</feature>
<dbReference type="PANTHER" id="PTHR22956">
    <property type="entry name" value="ANKYRIN REPEAT-CONTAINING PROTEIN F37A4.4-RELATED-RELATED"/>
    <property type="match status" value="1"/>
</dbReference>
<keyword evidence="1" id="KW-0040">ANK repeat</keyword>
<feature type="repeat" description="ANK" evidence="1">
    <location>
        <begin position="2007"/>
        <end position="2039"/>
    </location>
</feature>
<dbReference type="Gene3D" id="3.40.50.10190">
    <property type="entry name" value="BRCT domain"/>
    <property type="match status" value="2"/>
</dbReference>
<dbReference type="InParanoid" id="G0M967"/>
<sequence length="2313" mass="264632">MSKKEKEKMLAAEDVRLAEDLKVMLASFNGLAGKIHILEEAVSHKKEDLIEEILKLKKSSNLFDNTCFKLDFENLKKFGTIFTGDSNNFTLPSDVELAQTLLIFKKNSKKTRDCLREIEFIEKKFSMLSIQNILDKYRNVFSSFSIASHFAIQMNAFQGNEAILEVFDVILAMLENSRSIWGQGAGAQGAIASLNNSMTTMKLQRTLPELADRGNTAGFQHPKDILKIFEDFKSPWFLKKVTKGKSTKKLVDAFQPYRKVAESISTLSDSWDILTNLAPWDHQVPKAASSLQLIHDFAANSSLHFENVKKYGKAANQCFKIVTQKLDKAKLTQFRREQNEADTILNQIKAVGEMASQLKSSAMEELNHETTRRQSFEKVMEVVTQPISMNVNSTNFHEDIIDINLMEKRKSLPGTDFFGVLFNISALSREMNKLKRNMEGINTVTTISIKDILAELRVIEVAKCFKKIGNLNFEIPFDALTTIELFPVDTIAKMDEYLTELENVQKNISATYKLIQSVRLSDNSTNSFLTLNGSRLLVESLGLSIEALEDLEKARRHQTELLKLPEFPDMVKHAILKEGLIEWLEPKQELETFFTQIARVDFLAGVIRKGSLQEMAKVFRSVSGVHGITGSRAKLSSLAKFLHKSHFADGDASMEYFDRLNSLDLDLGFAKHQARLLNTQITVATIQKFFDDVFGEKKKGTPETITIEKQIPVSWIKIISFVLGFLVLILVMALFGYGFTERGRTQYKNLYLFYFGKKGEFEKRWRYSLFMDTVDGKNALLDAVREGSAANASRILKKGAFINVYNKFGNTSLHFATKVGYADLVQILIKNGADRSLLNSKNLTPVQMIPQDYENTYPDRVAKYDQIKKIYKRYEKTKFRIRVPQEFSWNSFHIYPDESTDVTLTNKFLEAFRSIVLDEPSSNATHIVFRTDEEGMLATDSVDSLSWIFHGVILLREQYMEDCLNDESVVRKDTSYLIENVKYRGVVYNTVLQWTEAMAKGTMPYLHGVFVTVVALECKNLLTISNIVTSQGGVFLNWFPIKEHFNIGSRPYLHAHLGPLFLIHSGKEDLTTYRNDPDRMYTLFTEEEFMVFMLKREINRDTRPNPPSVMITSSQPSNLRLIAEDFRILSRVINAIYLQSAAIKKEIKAHDILSELLQIEASSLNDIVNVDVEAAREEINRMRSEMTKFNASSQSKNSEFFKMAPELFEMTINYLMFFKILKLENPSNKLISSTKISSIQFPAAAAKIKDEDIFNNNCSKIEHELLEAMVDKFSSEFGTLETPNDTVIQSIFLDFTSEVSTIISCIDSLPKLQEDLRTLKILDMKEDFKAVRDARFLATRFSKLLKDPKFTVAIHKMQNSILKTFTERFESVRAVWASDPSQTSYLEDVMRDLKVSVELVQDYNQDYEEYNYVHTVGFVNSSDMIRVYDDLKSPWFRKNIAKGANTTDLSRAFRPFRLVSQKIIALETVWDSFAESAEKGLTSDAAEALGFISNIKIFATNSSSKLANLDDLQKKIEKCVEKWNSTFDDSQFEVYERQERLTWNVIDRIEKLYIRISELQDTLNEPVAGNLNCLEHVKNLLTTIAQVKHLPAFFIPATMDAINAKRRTDIYQVFRNIVAVAKELKELKAASEMIDDNSFVEMMSMATDLGIIDVVQCINATISDEQFNNGYHVINAYLSLKKFPNDNVVGQINKYLDTLLEVQIKMEDISVTVQKLRTKVIQNGTTDSFLALTDSRIFSENIGMCTGVLEEMDKALQHMDVFMDSDFAKPVRDAILDLGLPDWYYGNEDMQELYDGILKADMIAGEVRNGSLLEVAKVFEQAAKVKGFHGTKAKLHELHVNLISHYNTRNTSAVKIFDAAQHLDLDFSKHHSRLQNARVTIINVQKYFDDLFGHTEHKTRTITIEKHIKPFISWQTILFICIGFVVLVIMIILIVYGMTDKGRAHYKNLYIYYFGKHEDFEKRWRYSLFMDTIDEKNALLDAVREGNKPNLLKALKNGAYIDAYNKFGNTALHLATKFGFPDHVELLITYGADRSLLNSKNLIPIQMIPYDYENKFPQRIEKYEKIKAIYKKYEKKAFKICVPQAFPDSSFHIWMDEKIGEALADHFLERFRAITSDEPIPTTTHVVFKTDKNGVLETDRLEALMWVFHGAIIVKEQWLTDCLNHAALIQRDMDYLIEKVKFKGVTYDCVLQWSEAMAKGSMPYLLGVFVAVVAPNNKNLVALSSIVTTQGGIFLNVFPAKELFNKGSHPYLHAHLGPLFLIHSGNEDLDVYRNDPDKMYTLFTEDEFIIFLLKRETNRDTRPNPPSVLIQEE</sequence>
<dbReference type="Pfam" id="PF00533">
    <property type="entry name" value="BRCT"/>
    <property type="match status" value="1"/>
</dbReference>
<accession>G0M967</accession>
<dbReference type="InterPro" id="IPR002110">
    <property type="entry name" value="Ankyrin_rpt"/>
</dbReference>
<dbReference type="InterPro" id="IPR053345">
    <property type="entry name" value="Ankyrin_repeat-containing"/>
</dbReference>
<evidence type="ECO:0000256" key="2">
    <source>
        <dbReference type="SAM" id="Coils"/>
    </source>
</evidence>
<dbReference type="PANTHER" id="PTHR22956:SF14">
    <property type="entry name" value="BRCT DOMAIN-CONTAINING PROTEIN"/>
    <property type="match status" value="1"/>
</dbReference>
<keyword evidence="3" id="KW-0812">Transmembrane</keyword>
<protein>
    <recommendedName>
        <fullName evidence="4">BRCT domain-containing protein</fullName>
    </recommendedName>
</protein>
<dbReference type="SMART" id="SM00248">
    <property type="entry name" value="ANK"/>
    <property type="match status" value="5"/>
</dbReference>
<dbReference type="STRING" id="135651.G0M967"/>
<dbReference type="EMBL" id="GL379787">
    <property type="protein sequence ID" value="EGT30756.1"/>
    <property type="molecule type" value="Genomic_DNA"/>
</dbReference>
<keyword evidence="2" id="KW-0175">Coiled coil</keyword>
<dbReference type="InterPro" id="IPR001357">
    <property type="entry name" value="BRCT_dom"/>
</dbReference>
<dbReference type="InterPro" id="IPR036770">
    <property type="entry name" value="Ankyrin_rpt-contain_sf"/>
</dbReference>
<organism evidence="6">
    <name type="scientific">Caenorhabditis brenneri</name>
    <name type="common">Nematode worm</name>
    <dbReference type="NCBI Taxonomy" id="135651"/>
    <lineage>
        <taxon>Eukaryota</taxon>
        <taxon>Metazoa</taxon>
        <taxon>Ecdysozoa</taxon>
        <taxon>Nematoda</taxon>
        <taxon>Chromadorea</taxon>
        <taxon>Rhabditida</taxon>
        <taxon>Rhabditina</taxon>
        <taxon>Rhabditomorpha</taxon>
        <taxon>Rhabditoidea</taxon>
        <taxon>Rhabditidae</taxon>
        <taxon>Peloderinae</taxon>
        <taxon>Caenorhabditis</taxon>
    </lineage>
</organism>
<reference evidence="6" key="1">
    <citation type="submission" date="2011-07" db="EMBL/GenBank/DDBJ databases">
        <authorList>
            <consortium name="Caenorhabditis brenneri Sequencing and Analysis Consortium"/>
            <person name="Wilson R.K."/>
        </authorList>
    </citation>
    <scope>NUCLEOTIDE SEQUENCE [LARGE SCALE GENOMIC DNA]</scope>
    <source>
        <strain evidence="6">PB2801</strain>
    </source>
</reference>
<evidence type="ECO:0000259" key="4">
    <source>
        <dbReference type="PROSITE" id="PS50172"/>
    </source>
</evidence>
<feature type="transmembrane region" description="Helical" evidence="3">
    <location>
        <begin position="718"/>
        <end position="739"/>
    </location>
</feature>
<dbReference type="Pfam" id="PF13857">
    <property type="entry name" value="Ank_5"/>
    <property type="match status" value="1"/>
</dbReference>
<keyword evidence="3" id="KW-0472">Membrane</keyword>
<evidence type="ECO:0000256" key="3">
    <source>
        <dbReference type="SAM" id="Phobius"/>
    </source>
</evidence>
<dbReference type="Proteomes" id="UP000008068">
    <property type="component" value="Unassembled WGS sequence"/>
</dbReference>
<name>G0M967_CAEBE</name>
<gene>
    <name evidence="5" type="ORF">CAEBREN_28118</name>
</gene>
<dbReference type="Pfam" id="PF02206">
    <property type="entry name" value="WSN"/>
    <property type="match status" value="1"/>
</dbReference>
<dbReference type="Gene3D" id="1.25.40.20">
    <property type="entry name" value="Ankyrin repeat-containing domain"/>
    <property type="match status" value="2"/>
</dbReference>
<dbReference type="Pfam" id="PF12796">
    <property type="entry name" value="Ank_2"/>
    <property type="match status" value="1"/>
</dbReference>
<dbReference type="FunCoup" id="G0M967">
    <property type="interactions" value="1909"/>
</dbReference>
<proteinExistence type="predicted"/>
<keyword evidence="6" id="KW-1185">Reference proteome</keyword>
<keyword evidence="3" id="KW-1133">Transmembrane helix</keyword>
<dbReference type="HOGENOM" id="CLU_230040_0_0_1"/>
<feature type="coiled-coil region" evidence="2">
    <location>
        <begin position="1165"/>
        <end position="1192"/>
    </location>
</feature>
<dbReference type="PROSITE" id="PS50297">
    <property type="entry name" value="ANK_REP_REGION"/>
    <property type="match status" value="2"/>
</dbReference>
<evidence type="ECO:0000313" key="5">
    <source>
        <dbReference type="EMBL" id="EGT30756.1"/>
    </source>
</evidence>
<feature type="domain" description="BRCT" evidence="4">
    <location>
        <begin position="2123"/>
        <end position="2176"/>
    </location>
</feature>
<dbReference type="InterPro" id="IPR003125">
    <property type="entry name" value="WSN"/>
</dbReference>
<dbReference type="InterPro" id="IPR036420">
    <property type="entry name" value="BRCT_dom_sf"/>
</dbReference>
<dbReference type="SUPFAM" id="SSF48403">
    <property type="entry name" value="Ankyrin repeat"/>
    <property type="match status" value="2"/>
</dbReference>
<evidence type="ECO:0000313" key="6">
    <source>
        <dbReference type="Proteomes" id="UP000008068"/>
    </source>
</evidence>
<dbReference type="eggNOG" id="KOG4177">
    <property type="taxonomic scope" value="Eukaryota"/>
</dbReference>
<feature type="repeat" description="ANK" evidence="1">
    <location>
        <begin position="808"/>
        <end position="840"/>
    </location>
</feature>
<dbReference type="SMART" id="SM00453">
    <property type="entry name" value="WSN"/>
    <property type="match status" value="1"/>
</dbReference>
<dbReference type="PROSITE" id="PS50088">
    <property type="entry name" value="ANK_REPEAT"/>
    <property type="match status" value="2"/>
</dbReference>
<dbReference type="SMART" id="SM00292">
    <property type="entry name" value="BRCT"/>
    <property type="match status" value="2"/>
</dbReference>
<evidence type="ECO:0000256" key="1">
    <source>
        <dbReference type="PROSITE-ProRule" id="PRU00023"/>
    </source>
</evidence>
<dbReference type="PROSITE" id="PS50172">
    <property type="entry name" value="BRCT"/>
    <property type="match status" value="1"/>
</dbReference>
<dbReference type="OrthoDB" id="10254947at2759"/>